<accession>A0AAQ4FHI2</accession>
<evidence type="ECO:0000256" key="1">
    <source>
        <dbReference type="SAM" id="MobiDB-lite"/>
    </source>
</evidence>
<reference evidence="2 3" key="1">
    <citation type="journal article" date="2023" name="Arcadia Sci">
        <title>De novo assembly of a long-read Amblyomma americanum tick genome.</title>
        <authorList>
            <person name="Chou S."/>
            <person name="Poskanzer K.E."/>
            <person name="Rollins M."/>
            <person name="Thuy-Boun P.S."/>
        </authorList>
    </citation>
    <scope>NUCLEOTIDE SEQUENCE [LARGE SCALE GENOMIC DNA]</scope>
    <source>
        <strain evidence="2">F_SG_1</strain>
        <tissue evidence="2">Salivary glands</tissue>
    </source>
</reference>
<dbReference type="AlphaFoldDB" id="A0AAQ4FHI2"/>
<feature type="compositionally biased region" description="Polar residues" evidence="1">
    <location>
        <begin position="1"/>
        <end position="16"/>
    </location>
</feature>
<sequence>MRCHLSISTVTRGVKSSTHEVGRATSPTAPTSGNSSTHMSEAACDNGTALHFDDAPSTAPSAEGSMGQYQLWTVETWNSLLTSQKVSTTSKISMI</sequence>
<feature type="region of interest" description="Disordered" evidence="1">
    <location>
        <begin position="1"/>
        <end position="66"/>
    </location>
</feature>
<name>A0AAQ4FHI2_AMBAM</name>
<dbReference type="Proteomes" id="UP001321473">
    <property type="component" value="Unassembled WGS sequence"/>
</dbReference>
<dbReference type="EMBL" id="JARKHS020002937">
    <property type="protein sequence ID" value="KAK8786161.1"/>
    <property type="molecule type" value="Genomic_DNA"/>
</dbReference>
<evidence type="ECO:0000313" key="2">
    <source>
        <dbReference type="EMBL" id="KAK8786161.1"/>
    </source>
</evidence>
<comment type="caution">
    <text evidence="2">The sequence shown here is derived from an EMBL/GenBank/DDBJ whole genome shotgun (WGS) entry which is preliminary data.</text>
</comment>
<proteinExistence type="predicted"/>
<organism evidence="2 3">
    <name type="scientific">Amblyomma americanum</name>
    <name type="common">Lone star tick</name>
    <dbReference type="NCBI Taxonomy" id="6943"/>
    <lineage>
        <taxon>Eukaryota</taxon>
        <taxon>Metazoa</taxon>
        <taxon>Ecdysozoa</taxon>
        <taxon>Arthropoda</taxon>
        <taxon>Chelicerata</taxon>
        <taxon>Arachnida</taxon>
        <taxon>Acari</taxon>
        <taxon>Parasitiformes</taxon>
        <taxon>Ixodida</taxon>
        <taxon>Ixodoidea</taxon>
        <taxon>Ixodidae</taxon>
        <taxon>Amblyomminae</taxon>
        <taxon>Amblyomma</taxon>
    </lineage>
</organism>
<feature type="compositionally biased region" description="Polar residues" evidence="1">
    <location>
        <begin position="25"/>
        <end position="39"/>
    </location>
</feature>
<gene>
    <name evidence="2" type="ORF">V5799_007473</name>
</gene>
<protein>
    <submittedName>
        <fullName evidence="2">Uncharacterized protein</fullName>
    </submittedName>
</protein>
<keyword evidence="3" id="KW-1185">Reference proteome</keyword>
<evidence type="ECO:0000313" key="3">
    <source>
        <dbReference type="Proteomes" id="UP001321473"/>
    </source>
</evidence>